<gene>
    <name evidence="2" type="ORF">TM35_000142680</name>
</gene>
<proteinExistence type="predicted"/>
<keyword evidence="3" id="KW-1185">Reference proteome</keyword>
<dbReference type="AlphaFoldDB" id="A0A1X0NWH9"/>
<dbReference type="GeneID" id="39985493"/>
<dbReference type="OrthoDB" id="273868at2759"/>
<comment type="caution">
    <text evidence="2">The sequence shown here is derived from an EMBL/GenBank/DDBJ whole genome shotgun (WGS) entry which is preliminary data.</text>
</comment>
<evidence type="ECO:0000313" key="2">
    <source>
        <dbReference type="EMBL" id="ORC89057.1"/>
    </source>
</evidence>
<accession>A0A1X0NWH9</accession>
<reference evidence="2 3" key="1">
    <citation type="submission" date="2017-03" db="EMBL/GenBank/DDBJ databases">
        <title>An alternative strategy for trypanosome survival in the mammalian bloodstream revealed through genome and transcriptome analysis of the ubiquitous bovine parasite Trypanosoma (Megatrypanum) theileri.</title>
        <authorList>
            <person name="Kelly S."/>
            <person name="Ivens A."/>
            <person name="Mott A."/>
            <person name="O'Neill E."/>
            <person name="Emms D."/>
            <person name="Macleod O."/>
            <person name="Voorheis P."/>
            <person name="Matthews J."/>
            <person name="Matthews K."/>
            <person name="Carrington M."/>
        </authorList>
    </citation>
    <scope>NUCLEOTIDE SEQUENCE [LARGE SCALE GENOMIC DNA]</scope>
    <source>
        <strain evidence="2">Edinburgh</strain>
    </source>
</reference>
<name>A0A1X0NWH9_9TRYP</name>
<dbReference type="VEuPathDB" id="TriTrypDB:TM35_000142680"/>
<evidence type="ECO:0000313" key="3">
    <source>
        <dbReference type="Proteomes" id="UP000192257"/>
    </source>
</evidence>
<evidence type="ECO:0000256" key="1">
    <source>
        <dbReference type="SAM" id="MobiDB-lite"/>
    </source>
</evidence>
<sequence>MEEKLRDASREELLQHVLTQRILIRHLYRRIVNLEDELSNVRSTVTCRSPTAAAEAAEVVVAVTSPSPPRDNLPEGIAAIDRLVKAHLAGESFLQPEVAAELIYIQRELKNGDTTKKETVLCDNSSLFQTPIQKGKRVSITPSIINKGPMFTLTPQQQQQSHHQRERQRDISPS</sequence>
<organism evidence="2 3">
    <name type="scientific">Trypanosoma theileri</name>
    <dbReference type="NCBI Taxonomy" id="67003"/>
    <lineage>
        <taxon>Eukaryota</taxon>
        <taxon>Discoba</taxon>
        <taxon>Euglenozoa</taxon>
        <taxon>Kinetoplastea</taxon>
        <taxon>Metakinetoplastina</taxon>
        <taxon>Trypanosomatida</taxon>
        <taxon>Trypanosomatidae</taxon>
        <taxon>Trypanosoma</taxon>
    </lineage>
</organism>
<protein>
    <submittedName>
        <fullName evidence="2">Uncharacterized protein</fullName>
    </submittedName>
</protein>
<feature type="region of interest" description="Disordered" evidence="1">
    <location>
        <begin position="146"/>
        <end position="174"/>
    </location>
</feature>
<dbReference type="RefSeq" id="XP_028883123.1">
    <property type="nucleotide sequence ID" value="XM_029025713.1"/>
</dbReference>
<dbReference type="EMBL" id="NBCO01000014">
    <property type="protein sequence ID" value="ORC89057.1"/>
    <property type="molecule type" value="Genomic_DNA"/>
</dbReference>
<dbReference type="Proteomes" id="UP000192257">
    <property type="component" value="Unassembled WGS sequence"/>
</dbReference>